<evidence type="ECO:0000259" key="1">
    <source>
        <dbReference type="Pfam" id="PF00646"/>
    </source>
</evidence>
<name>A0AAW0LH34_QUESU</name>
<feature type="domain" description="F-box" evidence="1">
    <location>
        <begin position="19"/>
        <end position="59"/>
    </location>
</feature>
<dbReference type="Gene3D" id="1.20.1280.50">
    <property type="match status" value="1"/>
</dbReference>
<accession>A0AAW0LH34</accession>
<protein>
    <submittedName>
        <fullName evidence="2">F-box protein</fullName>
    </submittedName>
</protein>
<dbReference type="AlphaFoldDB" id="A0AAW0LH34"/>
<dbReference type="Proteomes" id="UP000237347">
    <property type="component" value="Unassembled WGS sequence"/>
</dbReference>
<dbReference type="EMBL" id="PKMF04000103">
    <property type="protein sequence ID" value="KAK7850208.1"/>
    <property type="molecule type" value="Genomic_DNA"/>
</dbReference>
<keyword evidence="3" id="KW-1185">Reference proteome</keyword>
<comment type="caution">
    <text evidence="2">The sequence shown here is derived from an EMBL/GenBank/DDBJ whole genome shotgun (WGS) entry which is preliminary data.</text>
</comment>
<gene>
    <name evidence="2" type="ORF">CFP56_001301</name>
</gene>
<evidence type="ECO:0000313" key="3">
    <source>
        <dbReference type="Proteomes" id="UP000237347"/>
    </source>
</evidence>
<evidence type="ECO:0000313" key="2">
    <source>
        <dbReference type="EMBL" id="KAK7850208.1"/>
    </source>
</evidence>
<reference evidence="2 3" key="1">
    <citation type="journal article" date="2018" name="Sci. Data">
        <title>The draft genome sequence of cork oak.</title>
        <authorList>
            <person name="Ramos A.M."/>
            <person name="Usie A."/>
            <person name="Barbosa P."/>
            <person name="Barros P.M."/>
            <person name="Capote T."/>
            <person name="Chaves I."/>
            <person name="Simoes F."/>
            <person name="Abreu I."/>
            <person name="Carrasquinho I."/>
            <person name="Faro C."/>
            <person name="Guimaraes J.B."/>
            <person name="Mendonca D."/>
            <person name="Nobrega F."/>
            <person name="Rodrigues L."/>
            <person name="Saibo N.J.M."/>
            <person name="Varela M.C."/>
            <person name="Egas C."/>
            <person name="Matos J."/>
            <person name="Miguel C.M."/>
            <person name="Oliveira M.M."/>
            <person name="Ricardo C.P."/>
            <person name="Goncalves S."/>
        </authorList>
    </citation>
    <scope>NUCLEOTIDE SEQUENCE [LARGE SCALE GENOMIC DNA]</scope>
    <source>
        <strain evidence="3">cv. HL8</strain>
    </source>
</reference>
<dbReference type="Gramene" id="rna-CFP56_13804">
    <property type="protein sequence ID" value="cds-POF11963.1"/>
    <property type="gene ID" value="gene-CFP56_13804"/>
</dbReference>
<dbReference type="InterPro" id="IPR036047">
    <property type="entry name" value="F-box-like_dom_sf"/>
</dbReference>
<organism evidence="2 3">
    <name type="scientific">Quercus suber</name>
    <name type="common">Cork oak</name>
    <dbReference type="NCBI Taxonomy" id="58331"/>
    <lineage>
        <taxon>Eukaryota</taxon>
        <taxon>Viridiplantae</taxon>
        <taxon>Streptophyta</taxon>
        <taxon>Embryophyta</taxon>
        <taxon>Tracheophyta</taxon>
        <taxon>Spermatophyta</taxon>
        <taxon>Magnoliopsida</taxon>
        <taxon>eudicotyledons</taxon>
        <taxon>Gunneridae</taxon>
        <taxon>Pentapetalae</taxon>
        <taxon>rosids</taxon>
        <taxon>fabids</taxon>
        <taxon>Fagales</taxon>
        <taxon>Fagaceae</taxon>
        <taxon>Quercus</taxon>
    </lineage>
</organism>
<dbReference type="InterPro" id="IPR001810">
    <property type="entry name" value="F-box_dom"/>
</dbReference>
<dbReference type="Pfam" id="PF14299">
    <property type="entry name" value="PP2"/>
    <property type="match status" value="1"/>
</dbReference>
<dbReference type="CDD" id="cd22162">
    <property type="entry name" value="F-box_AtSKIP3-like"/>
    <property type="match status" value="1"/>
</dbReference>
<dbReference type="Pfam" id="PF00646">
    <property type="entry name" value="F-box"/>
    <property type="match status" value="1"/>
</dbReference>
<dbReference type="PANTHER" id="PTHR32278:SF111">
    <property type="entry name" value="F-BOX PROTEIN PP2-B12-RELATED"/>
    <property type="match status" value="1"/>
</dbReference>
<dbReference type="InterPro" id="IPR025886">
    <property type="entry name" value="PP2-like"/>
</dbReference>
<proteinExistence type="predicted"/>
<dbReference type="PANTHER" id="PTHR32278">
    <property type="entry name" value="F-BOX DOMAIN-CONTAINING PROTEIN"/>
    <property type="match status" value="1"/>
</dbReference>
<dbReference type="SUPFAM" id="SSF81383">
    <property type="entry name" value="F-box domain"/>
    <property type="match status" value="1"/>
</dbReference>
<sequence>MMEKESGERNSSPLVAELSELAEGCISDIVSLTSPKDACRACAVSHKFRAAAESNAVWEKFLPSDYQAIVARSSSSDSLNLTSKKQIYLSLSDNPILIDDSKKSFFLDKSSGKKCYLLAARELCIIWSGSPQYWRWISLPEESRFPEAAELLDVCWLDICGTMSTSMLSPKTNYAAYLVYKLTEEAYGFDHLPPTVSVGTTEGGEVCKQTVFLGQPAVEPNQQDQIVPPQQQQHTSHPSQRKDGWLEIKLGEYFNEEGKDYELQIRLLEGESRQWKSGLIVEGIEIRPTKG</sequence>